<comment type="caution">
    <text evidence="5">The sequence shown here is derived from an EMBL/GenBank/DDBJ whole genome shotgun (WGS) entry which is preliminary data.</text>
</comment>
<dbReference type="Proteomes" id="UP001221898">
    <property type="component" value="Unassembled WGS sequence"/>
</dbReference>
<reference evidence="5" key="1">
    <citation type="journal article" date="2023" name="Science">
        <title>Genome structures resolve the early diversification of teleost fishes.</title>
        <authorList>
            <person name="Parey E."/>
            <person name="Louis A."/>
            <person name="Montfort J."/>
            <person name="Bouchez O."/>
            <person name="Roques C."/>
            <person name="Iampietro C."/>
            <person name="Lluch J."/>
            <person name="Castinel A."/>
            <person name="Donnadieu C."/>
            <person name="Desvignes T."/>
            <person name="Floi Bucao C."/>
            <person name="Jouanno E."/>
            <person name="Wen M."/>
            <person name="Mejri S."/>
            <person name="Dirks R."/>
            <person name="Jansen H."/>
            <person name="Henkel C."/>
            <person name="Chen W.J."/>
            <person name="Zahm M."/>
            <person name="Cabau C."/>
            <person name="Klopp C."/>
            <person name="Thompson A.W."/>
            <person name="Robinson-Rechavi M."/>
            <person name="Braasch I."/>
            <person name="Lecointre G."/>
            <person name="Bobe J."/>
            <person name="Postlethwait J.H."/>
            <person name="Berthelot C."/>
            <person name="Roest Crollius H."/>
            <person name="Guiguen Y."/>
        </authorList>
    </citation>
    <scope>NUCLEOTIDE SEQUENCE</scope>
    <source>
        <strain evidence="5">NC1722</strain>
    </source>
</reference>
<dbReference type="EC" id="2.8.2.-" evidence="3"/>
<proteinExistence type="inferred from homology"/>
<dbReference type="EMBL" id="JAINUG010000146">
    <property type="protein sequence ID" value="KAJ8392399.1"/>
    <property type="molecule type" value="Genomic_DNA"/>
</dbReference>
<evidence type="ECO:0000259" key="4">
    <source>
        <dbReference type="Pfam" id="PF00685"/>
    </source>
</evidence>
<dbReference type="InterPro" id="IPR027417">
    <property type="entry name" value="P-loop_NTPase"/>
</dbReference>
<dbReference type="SUPFAM" id="SSF52540">
    <property type="entry name" value="P-loop containing nucleoside triphosphate hydrolases"/>
    <property type="match status" value="1"/>
</dbReference>
<dbReference type="GO" id="GO:0008146">
    <property type="term" value="F:sulfotransferase activity"/>
    <property type="evidence" value="ECO:0007669"/>
    <property type="project" value="InterPro"/>
</dbReference>
<evidence type="ECO:0000256" key="1">
    <source>
        <dbReference type="ARBA" id="ARBA00005771"/>
    </source>
</evidence>
<dbReference type="Pfam" id="PF00685">
    <property type="entry name" value="Sulfotransfer_1"/>
    <property type="match status" value="1"/>
</dbReference>
<dbReference type="InterPro" id="IPR000863">
    <property type="entry name" value="Sulfotransferase_dom"/>
</dbReference>
<comment type="similarity">
    <text evidence="1 3">Belongs to the sulfotransferase 1 family.</text>
</comment>
<dbReference type="PANTHER" id="PTHR11783">
    <property type="entry name" value="SULFOTRANSFERASE SULT"/>
    <property type="match status" value="1"/>
</dbReference>
<keyword evidence="2 3" id="KW-0808">Transferase</keyword>
<sequence>MGSPFLQKMHASLEKAKAMKEEDKLYRHQGTLYATIKCPPENLQALEKMEARPDDVLLVAYPKCGFSWMVGVLQKIMVAATGVEKEAKCDPLLEFLCPEMQKMVSECPSPRLLGTHLHPKNIPASFTAKKTKMLVMFRNPKDTAVSYFHFTNNNPFLPNAECWDKFYSEFMSGDVAWGSYFDHALAWEKRVDDPNVMIVTYECLKKNLPEGVRRVSKFFNFSLSEEQIQKIAQESTFKAMKECSKESHGKMGDVFFRKGEVGDWKNHFNDAQSKEMDAEFEKRLGGTKLGALLKYDKHCK</sequence>
<evidence type="ECO:0000256" key="3">
    <source>
        <dbReference type="RuleBase" id="RU361155"/>
    </source>
</evidence>
<protein>
    <recommendedName>
        <fullName evidence="3">Sulfotransferase</fullName>
        <ecNumber evidence="3">2.8.2.-</ecNumber>
    </recommendedName>
</protein>
<evidence type="ECO:0000313" key="5">
    <source>
        <dbReference type="EMBL" id="KAJ8392399.1"/>
    </source>
</evidence>
<accession>A0AAD7WDX5</accession>
<feature type="domain" description="Sulfotransferase" evidence="4">
    <location>
        <begin position="53"/>
        <end position="287"/>
    </location>
</feature>
<dbReference type="AlphaFoldDB" id="A0AAD7WDX5"/>
<organism evidence="5 6">
    <name type="scientific">Aldrovandia affinis</name>
    <dbReference type="NCBI Taxonomy" id="143900"/>
    <lineage>
        <taxon>Eukaryota</taxon>
        <taxon>Metazoa</taxon>
        <taxon>Chordata</taxon>
        <taxon>Craniata</taxon>
        <taxon>Vertebrata</taxon>
        <taxon>Euteleostomi</taxon>
        <taxon>Actinopterygii</taxon>
        <taxon>Neopterygii</taxon>
        <taxon>Teleostei</taxon>
        <taxon>Notacanthiformes</taxon>
        <taxon>Halosauridae</taxon>
        <taxon>Aldrovandia</taxon>
    </lineage>
</organism>
<dbReference type="Gene3D" id="3.40.50.300">
    <property type="entry name" value="P-loop containing nucleotide triphosphate hydrolases"/>
    <property type="match status" value="1"/>
</dbReference>
<keyword evidence="6" id="KW-1185">Reference proteome</keyword>
<evidence type="ECO:0000313" key="6">
    <source>
        <dbReference type="Proteomes" id="UP001221898"/>
    </source>
</evidence>
<evidence type="ECO:0000256" key="2">
    <source>
        <dbReference type="ARBA" id="ARBA00022679"/>
    </source>
</evidence>
<name>A0AAD7WDX5_9TELE</name>
<gene>
    <name evidence="5" type="ORF">AAFF_G00075240</name>
</gene>